<dbReference type="AlphaFoldDB" id="A0AAD7C0P7"/>
<comment type="caution">
    <text evidence="3">The sequence shown here is derived from an EMBL/GenBank/DDBJ whole genome shotgun (WGS) entry which is preliminary data.</text>
</comment>
<protein>
    <submittedName>
        <fullName evidence="3">Uncharacterized protein</fullName>
    </submittedName>
</protein>
<evidence type="ECO:0000313" key="4">
    <source>
        <dbReference type="Proteomes" id="UP001221142"/>
    </source>
</evidence>
<feature type="compositionally biased region" description="Low complexity" evidence="1">
    <location>
        <begin position="64"/>
        <end position="73"/>
    </location>
</feature>
<name>A0AAD7C0P7_9AGAR</name>
<dbReference type="Proteomes" id="UP001221142">
    <property type="component" value="Unassembled WGS sequence"/>
</dbReference>
<feature type="signal peptide" evidence="2">
    <location>
        <begin position="1"/>
        <end position="18"/>
    </location>
</feature>
<evidence type="ECO:0000313" key="3">
    <source>
        <dbReference type="EMBL" id="KAJ7634725.1"/>
    </source>
</evidence>
<proteinExistence type="predicted"/>
<accession>A0AAD7C0P7</accession>
<organism evidence="3 4">
    <name type="scientific">Roridomyces roridus</name>
    <dbReference type="NCBI Taxonomy" id="1738132"/>
    <lineage>
        <taxon>Eukaryota</taxon>
        <taxon>Fungi</taxon>
        <taxon>Dikarya</taxon>
        <taxon>Basidiomycota</taxon>
        <taxon>Agaricomycotina</taxon>
        <taxon>Agaricomycetes</taxon>
        <taxon>Agaricomycetidae</taxon>
        <taxon>Agaricales</taxon>
        <taxon>Marasmiineae</taxon>
        <taxon>Mycenaceae</taxon>
        <taxon>Roridomyces</taxon>
    </lineage>
</organism>
<keyword evidence="4" id="KW-1185">Reference proteome</keyword>
<evidence type="ECO:0000256" key="2">
    <source>
        <dbReference type="SAM" id="SignalP"/>
    </source>
</evidence>
<keyword evidence="2" id="KW-0732">Signal</keyword>
<gene>
    <name evidence="3" type="ORF">FB45DRAFT_1025653</name>
</gene>
<dbReference type="EMBL" id="JARKIF010000007">
    <property type="protein sequence ID" value="KAJ7634725.1"/>
    <property type="molecule type" value="Genomic_DNA"/>
</dbReference>
<reference evidence="3" key="1">
    <citation type="submission" date="2023-03" db="EMBL/GenBank/DDBJ databases">
        <title>Massive genome expansion in bonnet fungi (Mycena s.s.) driven by repeated elements and novel gene families across ecological guilds.</title>
        <authorList>
            <consortium name="Lawrence Berkeley National Laboratory"/>
            <person name="Harder C.B."/>
            <person name="Miyauchi S."/>
            <person name="Viragh M."/>
            <person name="Kuo A."/>
            <person name="Thoen E."/>
            <person name="Andreopoulos B."/>
            <person name="Lu D."/>
            <person name="Skrede I."/>
            <person name="Drula E."/>
            <person name="Henrissat B."/>
            <person name="Morin E."/>
            <person name="Kohler A."/>
            <person name="Barry K."/>
            <person name="LaButti K."/>
            <person name="Morin E."/>
            <person name="Salamov A."/>
            <person name="Lipzen A."/>
            <person name="Mereny Z."/>
            <person name="Hegedus B."/>
            <person name="Baldrian P."/>
            <person name="Stursova M."/>
            <person name="Weitz H."/>
            <person name="Taylor A."/>
            <person name="Grigoriev I.V."/>
            <person name="Nagy L.G."/>
            <person name="Martin F."/>
            <person name="Kauserud H."/>
        </authorList>
    </citation>
    <scope>NUCLEOTIDE SEQUENCE</scope>
    <source>
        <strain evidence="3">9284</strain>
    </source>
</reference>
<feature type="chain" id="PRO_5042198746" evidence="2">
    <location>
        <begin position="19"/>
        <end position="73"/>
    </location>
</feature>
<feature type="region of interest" description="Disordered" evidence="1">
    <location>
        <begin position="49"/>
        <end position="73"/>
    </location>
</feature>
<sequence>MKFITIFSVLVASLSVSAMPLGNPGGIDGLDIRAAKPVASSIPLAKLLGTGGAKKPLVPKPGKKPAAPTAAKP</sequence>
<evidence type="ECO:0000256" key="1">
    <source>
        <dbReference type="SAM" id="MobiDB-lite"/>
    </source>
</evidence>